<protein>
    <submittedName>
        <fullName evidence="5">G/U mismatch-specific DNA glycosylase</fullName>
        <ecNumber evidence="5">3.2.2.28</ecNumber>
    </submittedName>
</protein>
<gene>
    <name evidence="5" type="primary">mug</name>
    <name evidence="5" type="ORF">GW587_02525</name>
</gene>
<organism evidence="5 6">
    <name type="scientific">Duganella aceris</name>
    <dbReference type="NCBI Taxonomy" id="2703883"/>
    <lineage>
        <taxon>Bacteria</taxon>
        <taxon>Pseudomonadati</taxon>
        <taxon>Pseudomonadota</taxon>
        <taxon>Betaproteobacteria</taxon>
        <taxon>Burkholderiales</taxon>
        <taxon>Oxalobacteraceae</taxon>
        <taxon>Telluria group</taxon>
        <taxon>Duganella</taxon>
    </lineage>
</organism>
<evidence type="ECO:0000313" key="6">
    <source>
        <dbReference type="Proteomes" id="UP000666369"/>
    </source>
</evidence>
<evidence type="ECO:0000256" key="3">
    <source>
        <dbReference type="ARBA" id="ARBA00023204"/>
    </source>
</evidence>
<evidence type="ECO:0000259" key="4">
    <source>
        <dbReference type="SMART" id="SM00986"/>
    </source>
</evidence>
<evidence type="ECO:0000313" key="5">
    <source>
        <dbReference type="EMBL" id="NGZ83137.1"/>
    </source>
</evidence>
<dbReference type="CDD" id="cd10028">
    <property type="entry name" value="UDG-F2_TDG_MUG"/>
    <property type="match status" value="1"/>
</dbReference>
<sequence length="168" mass="18355">MQQESLPDILDHGLQVVFCGINPGVDAAAAGHHFLGRGNRFWPVLHLAGFTPQLIAPRDDRSVLGYGLGLTVAVARPTRGADEILGEEFARAASALLDKLEWYRPRCIAFLGKAAYQGITGKRQVEWGEQAERLGGARVWILPNPSGLNRGFPLERLVEAYAALKRSL</sequence>
<comment type="caution">
    <text evidence="5">The sequence shown here is derived from an EMBL/GenBank/DDBJ whole genome shotgun (WGS) entry which is preliminary data.</text>
</comment>
<dbReference type="PANTHER" id="PTHR12159:SF9">
    <property type="entry name" value="G_T MISMATCH-SPECIFIC THYMINE DNA GLYCOSYLASE"/>
    <property type="match status" value="1"/>
</dbReference>
<evidence type="ECO:0000256" key="2">
    <source>
        <dbReference type="ARBA" id="ARBA00022801"/>
    </source>
</evidence>
<dbReference type="NCBIfam" id="NF007570">
    <property type="entry name" value="PRK10201.1"/>
    <property type="match status" value="1"/>
</dbReference>
<dbReference type="InterPro" id="IPR036895">
    <property type="entry name" value="Uracil-DNA_glycosylase-like_sf"/>
</dbReference>
<keyword evidence="6" id="KW-1185">Reference proteome</keyword>
<keyword evidence="5" id="KW-0326">Glycosidase</keyword>
<dbReference type="InterPro" id="IPR005122">
    <property type="entry name" value="Uracil-DNA_glycosylase-like"/>
</dbReference>
<proteinExistence type="predicted"/>
<dbReference type="SUPFAM" id="SSF52141">
    <property type="entry name" value="Uracil-DNA glycosylase-like"/>
    <property type="match status" value="1"/>
</dbReference>
<dbReference type="SMART" id="SM00986">
    <property type="entry name" value="UDG"/>
    <property type="match status" value="1"/>
</dbReference>
<dbReference type="GO" id="GO:0016798">
    <property type="term" value="F:hydrolase activity, acting on glycosyl bonds"/>
    <property type="evidence" value="ECO:0007669"/>
    <property type="project" value="UniProtKB-KW"/>
</dbReference>
<dbReference type="Proteomes" id="UP000666369">
    <property type="component" value="Unassembled WGS sequence"/>
</dbReference>
<name>A0ABX0FF20_9BURK</name>
<dbReference type="EMBL" id="JAADJT010000001">
    <property type="protein sequence ID" value="NGZ83137.1"/>
    <property type="molecule type" value="Genomic_DNA"/>
</dbReference>
<feature type="domain" description="Uracil-DNA glycosylase-like" evidence="4">
    <location>
        <begin position="7"/>
        <end position="165"/>
    </location>
</feature>
<reference evidence="5 6" key="1">
    <citation type="submission" date="2020-01" db="EMBL/GenBank/DDBJ databases">
        <authorList>
            <person name="Lee S.D."/>
        </authorList>
    </citation>
    <scope>NUCLEOTIDE SEQUENCE [LARGE SCALE GENOMIC DNA]</scope>
    <source>
        <strain evidence="5 6">SAP-35</strain>
    </source>
</reference>
<evidence type="ECO:0000256" key="1">
    <source>
        <dbReference type="ARBA" id="ARBA00022763"/>
    </source>
</evidence>
<dbReference type="InterPro" id="IPR015637">
    <property type="entry name" value="MUG/TDG"/>
</dbReference>
<reference evidence="6" key="2">
    <citation type="submission" date="2023-07" db="EMBL/GenBank/DDBJ databases">
        <title>Duganella aceri sp. nov., isolated from tree sap.</title>
        <authorList>
            <person name="Kim I.S."/>
        </authorList>
    </citation>
    <scope>NUCLEOTIDE SEQUENCE [LARGE SCALE GENOMIC DNA]</scope>
    <source>
        <strain evidence="6">SAP-35</strain>
    </source>
</reference>
<dbReference type="RefSeq" id="WP_166098132.1">
    <property type="nucleotide sequence ID" value="NZ_JAADJT010000001.1"/>
</dbReference>
<dbReference type="SMART" id="SM00987">
    <property type="entry name" value="UreE_C"/>
    <property type="match status" value="1"/>
</dbReference>
<keyword evidence="3" id="KW-0234">DNA repair</keyword>
<accession>A0ABX0FF20</accession>
<dbReference type="Pfam" id="PF03167">
    <property type="entry name" value="UDG"/>
    <property type="match status" value="1"/>
</dbReference>
<dbReference type="PANTHER" id="PTHR12159">
    <property type="entry name" value="G/T AND G/U MISMATCH-SPECIFIC DNA GLYCOSYLASE"/>
    <property type="match status" value="1"/>
</dbReference>
<dbReference type="EC" id="3.2.2.28" evidence="5"/>
<dbReference type="Gene3D" id="3.40.470.10">
    <property type="entry name" value="Uracil-DNA glycosylase-like domain"/>
    <property type="match status" value="1"/>
</dbReference>
<keyword evidence="2 5" id="KW-0378">Hydrolase</keyword>
<keyword evidence="1" id="KW-0227">DNA damage</keyword>